<dbReference type="Pfam" id="PF09842">
    <property type="entry name" value="DUF2069"/>
    <property type="match status" value="1"/>
</dbReference>
<dbReference type="InterPro" id="IPR018643">
    <property type="entry name" value="DUF2069_membrane"/>
</dbReference>
<evidence type="ECO:0000313" key="3">
    <source>
        <dbReference type="Proteomes" id="UP000690515"/>
    </source>
</evidence>
<protein>
    <submittedName>
        <fullName evidence="2">DUF2069 domain-containing protein</fullName>
    </submittedName>
</protein>
<feature type="transmembrane region" description="Helical" evidence="1">
    <location>
        <begin position="20"/>
        <end position="36"/>
    </location>
</feature>
<dbReference type="EMBL" id="JAGSOY010000006">
    <property type="protein sequence ID" value="MBU2710275.1"/>
    <property type="molecule type" value="Genomic_DNA"/>
</dbReference>
<comment type="caution">
    <text evidence="2">The sequence shown here is derived from an EMBL/GenBank/DDBJ whole genome shotgun (WGS) entry which is preliminary data.</text>
</comment>
<keyword evidence="1" id="KW-0472">Membrane</keyword>
<sequence length="122" mass="14018">MNSSCSTTVKHHSMSLITKVLYIALLIYLILDTWFLRPPDGVSLSVITLVKVLPLCLLIPGIYKGKPRSHAWLCFILTVYFTAGVLATWQTPELWENWFLTLTSATAFITSMLYIRWFYRAN</sequence>
<reference evidence="2 3" key="1">
    <citation type="submission" date="2021-04" db="EMBL/GenBank/DDBJ databases">
        <authorList>
            <person name="Pira H."/>
            <person name="Risdian C."/>
            <person name="Wink J."/>
        </authorList>
    </citation>
    <scope>NUCLEOTIDE SEQUENCE [LARGE SCALE GENOMIC DNA]</scope>
    <source>
        <strain evidence="2 3">WH53</strain>
    </source>
</reference>
<proteinExistence type="predicted"/>
<gene>
    <name evidence="2" type="ORF">KCG35_04320</name>
</gene>
<feature type="transmembrane region" description="Helical" evidence="1">
    <location>
        <begin position="42"/>
        <end position="63"/>
    </location>
</feature>
<keyword evidence="1" id="KW-0812">Transmembrane</keyword>
<accession>A0ABS5Z8F6</accession>
<keyword evidence="3" id="KW-1185">Reference proteome</keyword>
<dbReference type="RefSeq" id="WP_215818442.1">
    <property type="nucleotide sequence ID" value="NZ_JAGSOY010000006.1"/>
</dbReference>
<evidence type="ECO:0000313" key="2">
    <source>
        <dbReference type="EMBL" id="MBU2710275.1"/>
    </source>
</evidence>
<evidence type="ECO:0000256" key="1">
    <source>
        <dbReference type="SAM" id="Phobius"/>
    </source>
</evidence>
<feature type="transmembrane region" description="Helical" evidence="1">
    <location>
        <begin position="98"/>
        <end position="119"/>
    </location>
</feature>
<name>A0ABS5Z8F6_9GAMM</name>
<keyword evidence="1" id="KW-1133">Transmembrane helix</keyword>
<feature type="transmembrane region" description="Helical" evidence="1">
    <location>
        <begin position="70"/>
        <end position="92"/>
    </location>
</feature>
<dbReference type="Proteomes" id="UP000690515">
    <property type="component" value="Unassembled WGS sequence"/>
</dbReference>
<organism evidence="2 3">
    <name type="scientific">Zooshikella harenae</name>
    <dbReference type="NCBI Taxonomy" id="2827238"/>
    <lineage>
        <taxon>Bacteria</taxon>
        <taxon>Pseudomonadati</taxon>
        <taxon>Pseudomonadota</taxon>
        <taxon>Gammaproteobacteria</taxon>
        <taxon>Oceanospirillales</taxon>
        <taxon>Zooshikellaceae</taxon>
        <taxon>Zooshikella</taxon>
    </lineage>
</organism>